<comment type="similarity">
    <text evidence="2">Belongs to the UPF0324 family.</text>
</comment>
<comment type="subcellular location">
    <subcellularLocation>
        <location evidence="1">Cell membrane</location>
        <topology evidence="1">Multi-pass membrane protein</topology>
    </subcellularLocation>
</comment>
<keyword evidence="3" id="KW-1003">Cell membrane</keyword>
<feature type="transmembrane region" description="Helical" evidence="7">
    <location>
        <begin position="280"/>
        <end position="297"/>
    </location>
</feature>
<keyword evidence="5 7" id="KW-1133">Transmembrane helix</keyword>
<dbReference type="GO" id="GO:0005886">
    <property type="term" value="C:plasma membrane"/>
    <property type="evidence" value="ECO:0007669"/>
    <property type="project" value="UniProtKB-SubCell"/>
</dbReference>
<feature type="transmembrane region" description="Helical" evidence="7">
    <location>
        <begin position="129"/>
        <end position="146"/>
    </location>
</feature>
<dbReference type="InterPro" id="IPR018383">
    <property type="entry name" value="UPF0324_pro"/>
</dbReference>
<dbReference type="EMBL" id="QGTJ01000008">
    <property type="protein sequence ID" value="PWV60153.1"/>
    <property type="molecule type" value="Genomic_DNA"/>
</dbReference>
<dbReference type="InterPro" id="IPR004630">
    <property type="entry name" value="UPF0324_YeiH-like"/>
</dbReference>
<feature type="transmembrane region" description="Helical" evidence="7">
    <location>
        <begin position="95"/>
        <end position="117"/>
    </location>
</feature>
<dbReference type="PANTHER" id="PTHR30106">
    <property type="entry name" value="INNER MEMBRANE PROTEIN YEIH-RELATED"/>
    <property type="match status" value="1"/>
</dbReference>
<evidence type="ECO:0000256" key="6">
    <source>
        <dbReference type="ARBA" id="ARBA00023136"/>
    </source>
</evidence>
<evidence type="ECO:0000256" key="1">
    <source>
        <dbReference type="ARBA" id="ARBA00004651"/>
    </source>
</evidence>
<feature type="transmembrane region" description="Helical" evidence="7">
    <location>
        <begin position="39"/>
        <end position="57"/>
    </location>
</feature>
<dbReference type="AlphaFoldDB" id="A0A317MSF6"/>
<keyword evidence="9" id="KW-1185">Reference proteome</keyword>
<dbReference type="RefSeq" id="WP_110019261.1">
    <property type="nucleotide sequence ID" value="NZ_QGTJ01000008.1"/>
</dbReference>
<feature type="transmembrane region" description="Helical" evidence="7">
    <location>
        <begin position="254"/>
        <end position="274"/>
    </location>
</feature>
<reference evidence="8 9" key="1">
    <citation type="submission" date="2018-05" db="EMBL/GenBank/DDBJ databases">
        <title>Genomic Encyclopedia of Type Strains, Phase IV (KMG-IV): sequencing the most valuable type-strain genomes for metagenomic binning, comparative biology and taxonomic classification.</title>
        <authorList>
            <person name="Goeker M."/>
        </authorList>
    </citation>
    <scope>NUCLEOTIDE SEQUENCE [LARGE SCALE GENOMIC DNA]</scope>
    <source>
        <strain evidence="8 9">DSM 23606</strain>
    </source>
</reference>
<evidence type="ECO:0000313" key="9">
    <source>
        <dbReference type="Proteomes" id="UP000246569"/>
    </source>
</evidence>
<dbReference type="NCBIfam" id="TIGR00698">
    <property type="entry name" value="YeiH family putative sulfate export transporter"/>
    <property type="match status" value="1"/>
</dbReference>
<name>A0A317MSF6_9GAMM</name>
<proteinExistence type="inferred from homology"/>
<organism evidence="8 9">
    <name type="scientific">Plasticicumulans acidivorans</name>
    <dbReference type="NCBI Taxonomy" id="886464"/>
    <lineage>
        <taxon>Bacteria</taxon>
        <taxon>Pseudomonadati</taxon>
        <taxon>Pseudomonadota</taxon>
        <taxon>Gammaproteobacteria</taxon>
        <taxon>Candidatus Competibacteraceae</taxon>
        <taxon>Plasticicumulans</taxon>
    </lineage>
</organism>
<dbReference type="Pfam" id="PF03601">
    <property type="entry name" value="Cons_hypoth698"/>
    <property type="match status" value="1"/>
</dbReference>
<dbReference type="Proteomes" id="UP000246569">
    <property type="component" value="Unassembled WGS sequence"/>
</dbReference>
<evidence type="ECO:0000256" key="2">
    <source>
        <dbReference type="ARBA" id="ARBA00007977"/>
    </source>
</evidence>
<evidence type="ECO:0000256" key="7">
    <source>
        <dbReference type="SAM" id="Phobius"/>
    </source>
</evidence>
<keyword evidence="4 7" id="KW-0812">Transmembrane</keyword>
<sequence length="334" mass="34233">MTTAHAARRPRAAGLVLVAAVAAVAALLAARPAVQQAGLGALTLAILLGILAGNTVFPRLATHCASGVDFARGPLLRLGIVLFGLKVSFQQIAGLGWQVVAIDACVVAGIFTLGWWLGTRLFGLDRETAMLVGAGSAICGAAAVLATEPVLKAPAHKVAVAVATVVIFGTLAMFAWPLAYPHLGLDERAYGVLAGSTIHEVAQVVVAGRAIGEQAAADAVIVKMMRVMLLAPFLLLLSWRLAPAGERAQRVTIPWFAVLFIVASGVNSLGVLPAALKDGLLTLDTALLAMAMAALGLRTHAGALRQAGLRPLALAATLALILAGGGYLLNRVLL</sequence>
<accession>A0A317MSF6</accession>
<feature type="transmembrane region" description="Helical" evidence="7">
    <location>
        <begin position="224"/>
        <end position="242"/>
    </location>
</feature>
<gene>
    <name evidence="8" type="ORF">C7443_10882</name>
</gene>
<evidence type="ECO:0000313" key="8">
    <source>
        <dbReference type="EMBL" id="PWV60153.1"/>
    </source>
</evidence>
<evidence type="ECO:0000256" key="4">
    <source>
        <dbReference type="ARBA" id="ARBA00022692"/>
    </source>
</evidence>
<dbReference type="PANTHER" id="PTHR30106:SF2">
    <property type="entry name" value="UPF0324 INNER MEMBRANE PROTEIN YEIH"/>
    <property type="match status" value="1"/>
</dbReference>
<protein>
    <submittedName>
        <fullName evidence="8">Putative integral membrane protein (TIGR00698 family)</fullName>
    </submittedName>
</protein>
<feature type="transmembrane region" description="Helical" evidence="7">
    <location>
        <begin position="158"/>
        <end position="179"/>
    </location>
</feature>
<evidence type="ECO:0000256" key="3">
    <source>
        <dbReference type="ARBA" id="ARBA00022475"/>
    </source>
</evidence>
<evidence type="ECO:0000256" key="5">
    <source>
        <dbReference type="ARBA" id="ARBA00022989"/>
    </source>
</evidence>
<keyword evidence="6 7" id="KW-0472">Membrane</keyword>
<feature type="transmembrane region" description="Helical" evidence="7">
    <location>
        <begin position="309"/>
        <end position="329"/>
    </location>
</feature>
<comment type="caution">
    <text evidence="8">The sequence shown here is derived from an EMBL/GenBank/DDBJ whole genome shotgun (WGS) entry which is preliminary data.</text>
</comment>
<dbReference type="OrthoDB" id="9805703at2"/>